<feature type="region of interest" description="Disordered" evidence="1">
    <location>
        <begin position="1"/>
        <end position="33"/>
    </location>
</feature>
<accession>A0A0A9ENW1</accession>
<evidence type="ECO:0000256" key="1">
    <source>
        <dbReference type="SAM" id="MobiDB-lite"/>
    </source>
</evidence>
<reference evidence="2" key="1">
    <citation type="submission" date="2014-09" db="EMBL/GenBank/DDBJ databases">
        <authorList>
            <person name="Magalhaes I.L.F."/>
            <person name="Oliveira U."/>
            <person name="Santos F.R."/>
            <person name="Vidigal T.H.D.A."/>
            <person name="Brescovit A.D."/>
            <person name="Santos A.J."/>
        </authorList>
    </citation>
    <scope>NUCLEOTIDE SEQUENCE</scope>
    <source>
        <tissue evidence="2">Shoot tissue taken approximately 20 cm above the soil surface</tissue>
    </source>
</reference>
<protein>
    <submittedName>
        <fullName evidence="2">Uncharacterized protein</fullName>
    </submittedName>
</protein>
<evidence type="ECO:0000313" key="2">
    <source>
        <dbReference type="EMBL" id="JAE02435.1"/>
    </source>
</evidence>
<name>A0A0A9ENW1_ARUDO</name>
<feature type="compositionally biased region" description="Basic residues" evidence="1">
    <location>
        <begin position="1"/>
        <end position="11"/>
    </location>
</feature>
<organism evidence="2">
    <name type="scientific">Arundo donax</name>
    <name type="common">Giant reed</name>
    <name type="synonym">Donax arundinaceus</name>
    <dbReference type="NCBI Taxonomy" id="35708"/>
    <lineage>
        <taxon>Eukaryota</taxon>
        <taxon>Viridiplantae</taxon>
        <taxon>Streptophyta</taxon>
        <taxon>Embryophyta</taxon>
        <taxon>Tracheophyta</taxon>
        <taxon>Spermatophyta</taxon>
        <taxon>Magnoliopsida</taxon>
        <taxon>Liliopsida</taxon>
        <taxon>Poales</taxon>
        <taxon>Poaceae</taxon>
        <taxon>PACMAD clade</taxon>
        <taxon>Arundinoideae</taxon>
        <taxon>Arundineae</taxon>
        <taxon>Arundo</taxon>
    </lineage>
</organism>
<dbReference type="AlphaFoldDB" id="A0A0A9ENW1"/>
<proteinExistence type="predicted"/>
<sequence length="33" mass="3549">MSSPPRGRHWRGGGDPSVAEPIPSPAGYSAWVW</sequence>
<reference evidence="2" key="2">
    <citation type="journal article" date="2015" name="Data Brief">
        <title>Shoot transcriptome of the giant reed, Arundo donax.</title>
        <authorList>
            <person name="Barrero R.A."/>
            <person name="Guerrero F.D."/>
            <person name="Moolhuijzen P."/>
            <person name="Goolsby J.A."/>
            <person name="Tidwell J."/>
            <person name="Bellgard S.E."/>
            <person name="Bellgard M.I."/>
        </authorList>
    </citation>
    <scope>NUCLEOTIDE SEQUENCE</scope>
    <source>
        <tissue evidence="2">Shoot tissue taken approximately 20 cm above the soil surface</tissue>
    </source>
</reference>
<dbReference type="EMBL" id="GBRH01195461">
    <property type="protein sequence ID" value="JAE02435.1"/>
    <property type="molecule type" value="Transcribed_RNA"/>
</dbReference>